<dbReference type="Proteomes" id="UP000604046">
    <property type="component" value="Unassembled WGS sequence"/>
</dbReference>
<dbReference type="AlphaFoldDB" id="A0A812KFL5"/>
<organism evidence="2 3">
    <name type="scientific">Symbiodinium natans</name>
    <dbReference type="NCBI Taxonomy" id="878477"/>
    <lineage>
        <taxon>Eukaryota</taxon>
        <taxon>Sar</taxon>
        <taxon>Alveolata</taxon>
        <taxon>Dinophyceae</taxon>
        <taxon>Suessiales</taxon>
        <taxon>Symbiodiniaceae</taxon>
        <taxon>Symbiodinium</taxon>
    </lineage>
</organism>
<protein>
    <submittedName>
        <fullName evidence="2">Uncharacterized protein</fullName>
    </submittedName>
</protein>
<sequence length="123" mass="13169">MPAKRKRTGEDAKELSQSPTKKPKKEGISERRLKQYSVGSEPGKLPLTVGITGARAGDVLCQGRITVPTPARGVEDASSGDVANVVLRLVSGMVSAPSIIRRSVEAEVGREAWQLLRSDLVSF</sequence>
<feature type="region of interest" description="Disordered" evidence="1">
    <location>
        <begin position="1"/>
        <end position="42"/>
    </location>
</feature>
<reference evidence="2" key="1">
    <citation type="submission" date="2021-02" db="EMBL/GenBank/DDBJ databases">
        <authorList>
            <person name="Dougan E. K."/>
            <person name="Rhodes N."/>
            <person name="Thang M."/>
            <person name="Chan C."/>
        </authorList>
    </citation>
    <scope>NUCLEOTIDE SEQUENCE</scope>
</reference>
<evidence type="ECO:0000313" key="2">
    <source>
        <dbReference type="EMBL" id="CAE7229477.1"/>
    </source>
</evidence>
<dbReference type="EMBL" id="CAJNDS010000709">
    <property type="protein sequence ID" value="CAE7229477.1"/>
    <property type="molecule type" value="Genomic_DNA"/>
</dbReference>
<comment type="caution">
    <text evidence="2">The sequence shown here is derived from an EMBL/GenBank/DDBJ whole genome shotgun (WGS) entry which is preliminary data.</text>
</comment>
<proteinExistence type="predicted"/>
<name>A0A812KFL5_9DINO</name>
<accession>A0A812KFL5</accession>
<gene>
    <name evidence="2" type="ORF">SNAT2548_LOCUS9230</name>
</gene>
<evidence type="ECO:0000313" key="3">
    <source>
        <dbReference type="Proteomes" id="UP000604046"/>
    </source>
</evidence>
<keyword evidence="3" id="KW-1185">Reference proteome</keyword>
<evidence type="ECO:0000256" key="1">
    <source>
        <dbReference type="SAM" id="MobiDB-lite"/>
    </source>
</evidence>